<keyword evidence="3" id="KW-1185">Reference proteome</keyword>
<protein>
    <recommendedName>
        <fullName evidence="4">Transmembrane protein</fullName>
    </recommendedName>
</protein>
<evidence type="ECO:0000313" key="2">
    <source>
        <dbReference type="EMBL" id="EZG57177.1"/>
    </source>
</evidence>
<name>A0A023B4P6_GRENI</name>
<dbReference type="VEuPathDB" id="CryptoDB:GNI_098920"/>
<gene>
    <name evidence="2" type="ORF">GNI_098920</name>
</gene>
<dbReference type="GeneID" id="22913499"/>
<keyword evidence="1" id="KW-0732">Signal</keyword>
<dbReference type="EMBL" id="AFNH02000742">
    <property type="protein sequence ID" value="EZG57177.1"/>
    <property type="molecule type" value="Genomic_DNA"/>
</dbReference>
<dbReference type="Proteomes" id="UP000019763">
    <property type="component" value="Unassembled WGS sequence"/>
</dbReference>
<evidence type="ECO:0008006" key="4">
    <source>
        <dbReference type="Google" id="ProtNLM"/>
    </source>
</evidence>
<accession>A0A023B4P6</accession>
<dbReference type="RefSeq" id="XP_011131082.1">
    <property type="nucleotide sequence ID" value="XM_011132780.1"/>
</dbReference>
<evidence type="ECO:0000313" key="3">
    <source>
        <dbReference type="Proteomes" id="UP000019763"/>
    </source>
</evidence>
<sequence length="315" mass="33096">MNSLWFAFASCTLVGSESVTASIDCSSGSPDVVGGVTSVSASECKLLCEENCVSVSTSDELEDCLTNSALKGCLYRVGNAREHSVRYCLNATSATVIVAKFAGEDLYEVGDGSDVQDVTVALELTDATLFKSCANKNAKIGLSTEPFEQSVCNYGGNPTISSAFSVSSNLMLFSVKEALNGLWGSKDDVVVMMELEDGACGTPVITDANAYFAMSYQSGYIDTSVCSEIQDCYSCKASGCHWCSWNGVVNTVLPDWLPDWDWVNSAKNGVNGKCGLNSALCKISAGSYDTCGAPTALSTSLLLGTALGTLFLTTI</sequence>
<proteinExistence type="predicted"/>
<comment type="caution">
    <text evidence="2">The sequence shown here is derived from an EMBL/GenBank/DDBJ whole genome shotgun (WGS) entry which is preliminary data.</text>
</comment>
<feature type="signal peptide" evidence="1">
    <location>
        <begin position="1"/>
        <end position="21"/>
    </location>
</feature>
<dbReference type="AlphaFoldDB" id="A0A023B4P6"/>
<evidence type="ECO:0000256" key="1">
    <source>
        <dbReference type="SAM" id="SignalP"/>
    </source>
</evidence>
<reference evidence="2" key="1">
    <citation type="submission" date="2013-12" db="EMBL/GenBank/DDBJ databases">
        <authorList>
            <person name="Omoto C.K."/>
            <person name="Sibley D."/>
            <person name="Venepally P."/>
            <person name="Hadjithomas M."/>
            <person name="Karamycheva S."/>
            <person name="Brunk B."/>
            <person name="Roos D."/>
            <person name="Caler E."/>
            <person name="Lorenzi H."/>
        </authorList>
    </citation>
    <scope>NUCLEOTIDE SEQUENCE</scope>
</reference>
<feature type="chain" id="PRO_5001511526" description="Transmembrane protein" evidence="1">
    <location>
        <begin position="22"/>
        <end position="315"/>
    </location>
</feature>
<organism evidence="2 3">
    <name type="scientific">Gregarina niphandrodes</name>
    <name type="common">Septate eugregarine</name>
    <dbReference type="NCBI Taxonomy" id="110365"/>
    <lineage>
        <taxon>Eukaryota</taxon>
        <taxon>Sar</taxon>
        <taxon>Alveolata</taxon>
        <taxon>Apicomplexa</taxon>
        <taxon>Conoidasida</taxon>
        <taxon>Gregarinasina</taxon>
        <taxon>Eugregarinorida</taxon>
        <taxon>Gregarinidae</taxon>
        <taxon>Gregarina</taxon>
    </lineage>
</organism>